<dbReference type="InterPro" id="IPR024498">
    <property type="entry name" value="DUF2786"/>
</dbReference>
<name>A0A931GUP9_9CORY</name>
<proteinExistence type="predicted"/>
<evidence type="ECO:0000313" key="4">
    <source>
        <dbReference type="EMBL" id="MBG6123015.1"/>
    </source>
</evidence>
<comment type="caution">
    <text evidence="4">The sequence shown here is derived from an EMBL/GenBank/DDBJ whole genome shotgun (WGS) entry which is preliminary data.</text>
</comment>
<feature type="domain" description="DUF2786" evidence="2">
    <location>
        <begin position="2"/>
        <end position="34"/>
    </location>
</feature>
<evidence type="ECO:0000259" key="2">
    <source>
        <dbReference type="Pfam" id="PF10979"/>
    </source>
</evidence>
<gene>
    <name evidence="4" type="ORF">IW254_001984</name>
</gene>
<accession>A0A931GUP9</accession>
<feature type="domain" description="DUF7168" evidence="3">
    <location>
        <begin position="62"/>
        <end position="172"/>
    </location>
</feature>
<dbReference type="InterPro" id="IPR055592">
    <property type="entry name" value="DUF7168"/>
</dbReference>
<organism evidence="4 5">
    <name type="scientific">Corynebacterium aquatimens</name>
    <dbReference type="NCBI Taxonomy" id="1190508"/>
    <lineage>
        <taxon>Bacteria</taxon>
        <taxon>Bacillati</taxon>
        <taxon>Actinomycetota</taxon>
        <taxon>Actinomycetes</taxon>
        <taxon>Mycobacteriales</taxon>
        <taxon>Corynebacteriaceae</taxon>
        <taxon>Corynebacterium</taxon>
    </lineage>
</organism>
<evidence type="ECO:0000259" key="3">
    <source>
        <dbReference type="Pfam" id="PF23771"/>
    </source>
</evidence>
<evidence type="ECO:0000256" key="1">
    <source>
        <dbReference type="SAM" id="MobiDB-lite"/>
    </source>
</evidence>
<dbReference type="AlphaFoldDB" id="A0A931GUP9"/>
<dbReference type="EMBL" id="JADOUE010000001">
    <property type="protein sequence ID" value="MBG6123015.1"/>
    <property type="molecule type" value="Genomic_DNA"/>
</dbReference>
<feature type="compositionally biased region" description="Basic and acidic residues" evidence="1">
    <location>
        <begin position="199"/>
        <end position="209"/>
    </location>
</feature>
<dbReference type="Proteomes" id="UP000658613">
    <property type="component" value="Unassembled WGS sequence"/>
</dbReference>
<dbReference type="Pfam" id="PF23771">
    <property type="entry name" value="DUF7168"/>
    <property type="match status" value="1"/>
</dbReference>
<sequence length="229" mass="25272">MQKLLNQAADQEGTPEAEVFYEKAFEIMATYGFSEVDLEAPDEEEPIHAVFEFRGAYTDMQARLLGNLVAALHCSAFTNTVYNSTKVHSTMVFGVRRNVERVEMLFGLLNSMMAAGARGVTGAPDLRVSTVVARRSYMTGFANSIYDRLVTAETEVAGTDKRYELMLVDDATKATRARDEYAEALNLHLTAGRRSKRSLHGESYERGVDDGGSADLGQTRVRARPALPC</sequence>
<evidence type="ECO:0008006" key="6">
    <source>
        <dbReference type="Google" id="ProtNLM"/>
    </source>
</evidence>
<keyword evidence="5" id="KW-1185">Reference proteome</keyword>
<reference evidence="4" key="1">
    <citation type="submission" date="2020-11" db="EMBL/GenBank/DDBJ databases">
        <title>Sequencing the genomes of 1000 actinobacteria strains.</title>
        <authorList>
            <person name="Klenk H.-P."/>
        </authorList>
    </citation>
    <scope>NUCLEOTIDE SEQUENCE</scope>
    <source>
        <strain evidence="4">DSM 45632</strain>
    </source>
</reference>
<feature type="region of interest" description="Disordered" evidence="1">
    <location>
        <begin position="196"/>
        <end position="229"/>
    </location>
</feature>
<dbReference type="Pfam" id="PF10979">
    <property type="entry name" value="DUF2786"/>
    <property type="match status" value="1"/>
</dbReference>
<protein>
    <recommendedName>
        <fullName evidence="6">DUF2786 domain-containing protein</fullName>
    </recommendedName>
</protein>
<evidence type="ECO:0000313" key="5">
    <source>
        <dbReference type="Proteomes" id="UP000658613"/>
    </source>
</evidence>